<dbReference type="Pfam" id="PF25474">
    <property type="entry name" value="TPR_TmcB"/>
    <property type="match status" value="1"/>
</dbReference>
<feature type="transmembrane region" description="Helical" evidence="8">
    <location>
        <begin position="310"/>
        <end position="329"/>
    </location>
</feature>
<sequence>MAPAPSVASSGVSGSSAGAGLPRIREDKEGDNNEGDAEVSQRPGLEGAVFGVLFTLSQEKNTQDIFYHWILLKILLDVWQVYTQILTPQYGWDIDPDSMLWKGVSVLSFGWLADIGYGWYVGLLYTLATLLCLNLALCGWVAVSFRNQKFDYVWPIKMVRGFSYVFLQVFDITSLNFLQLGISCNYTAPASSGLFLMMQLFPDYSCSALPQLAQAVVSGVLLGVFVLVAMLVNMSEVEVNPTSKSPQALGHSGAEVTAFFIKVLMTLVSTFIGGWPKVASAAYLLLAFWLAWCYLRWAPHLVGWVGDLKSGCAVAMVGVAALQVAVVALPDSAVDTRHTLTLIMGIGLVPLFVAGSLLSWWRRAWFTSAALKAFRSTDPEKVKPQDIFGFYDPRDVEIAARSCRVWADRYQLDKAAVTRAQELIKAGVARFPGSSYVNLVYANFLLDVLGFSQTGGKQLEAARKLDPGPMCRFMLFVRQQQATQKAASSTVGKGGSMDLLGYVEYQRKQRMVLRHHKGALQAMANFWRILGYSSSVSFRSLSRSLEEIDTSVKQAEAAYRAVLEMYGNSPRLVRLYARFLETVKQDPWGAAEYSAHADRIEQNRDTDGDGPTLPDGTPIGRMDEVDKGVLVVNAFGDIQMVNKKLMSMFGYRKGDLDGKNVTVLMAGHDAKRHPGLLRRYIDSGVQAAPIFRRPVLGMHRERVAIPVQLDVSRASGMGEDSVFIGLLEAAPQEPGVGRLWATPEGLIVCCDAGFVTCFGLFPTDVVGTQLRSLLRAHASSAAAAAASRAAGLSGEEDGWSASKALSDAQKLVQRLIAEAEAGRPTSADGSHHGAPGSPSSASDGGAVGKADHHCFVRHKYDEAREVCVTVTMDPSRTILEFVLRLVSTEPQLLMVVEKRGGIKHMSGDLAKLLGASAGADEAAIGGGGGGMGSGGLEGLGAAAESAALRNLDDFLPAPWRYLHSRHLAKAIGTGVPASAIIQMGGGAPGAAGAGATAPSGAPALLSGMWGCHGGRIGGADGDLGGAAGSVTVAGGPAAGGRVFRPTMRLVGLHGRPVFVRVAVHSREEGGEPLHVVRMARSSLDTAIAERRVRVRVSEAGTVIDEAEAVAAAATLEAGPDVAEGEEGAGVGVERPTTAAAAAKAMGEELEALFGFTKEELVGYHLWDFITLQPCPESELLLATAGATSGAGAAVASATTPRGGAVRRASTTMGAAATGAGALSRAVRHRLGSTTGGIGAVSSKVAAESGTVDAAGADGASGAAGGDLLEEAVYGEMGGADEDAAAAVADLVAGATDAAANNCGASPFGTATGYYGAEPPVEFNMRTFDAMITMALQFPGVSWRVAVVPPAAVAEAEAMGNSSRAAAHLARNTRQAVLRLDVAVPRVRVRPRGGGPADWAGGGVSSPRAHQLNPALAPGRLVVHVELWAAESLTGVLELDPRGRVAGVAEEGGVRPAGLIFGQPSGSILGSELSQVVSMPAGYTPMTLLTGDVGGNAAKKSALKSNKQQQAAAEKEAAVKVGPVHYLPGWHRDGRPLLLAVQMVGKPLPPGGAPATTGAAGAAAAAGALTAIIRLAPAGAQPSVLPPMMTAAAGAAALAAGEPSARSLGGAGRRASAVVAAAAVPVSWSPIRGPGGSGNGGVQQSNLAKDLSRMGREAAAADATAVIGNLSAPVSPLDPAAVGIAAALPPPPPPLALTLAMPSPGITMRGSGPGAVGGGNSARPLAARSSKAREGAVGEVIVTGSGVDSGVVVDSAVELERRGGSGSGTDGADGGGLPRSPASLPGVVVGGGEDGDGEGRPSVTSPLGAAAAAVAAAKDAKGSGAALKKQPSNKISKWVTSNGEYYQNTVRSAAGIGGVEEEGDEDGSDGDDGSSAGASGSAGDGGSDRRGSGDGAASRRHPNGNEPVAVARLDLAGPGGTEDEGKGGKGAGARQGMSMLVDNSDNRSDGGESATSGVSGTSGLSDGDGTGDFKRGKRYKKLIKLIDSPESKKRLRKFKLLVAAVIFTCMSVHVLCFALIMDAIHWQNDALHTLTNMGDGQRYLQKVAVYMRALDQEYRGKGSNNTYVEANAPFAASEMYRYLNLYNDMNNGILLNSRHQSITLLFYTEQLTVWIGNNTFTGEEMFTNVTTWDLLTRILVAALTVYQKHEEWHAQEIYPADTFEGQFVFRSAQMLAKGSQAVWIALQNHAEGHTQRVNDLQLIFLAIEGFLVSSCTAACLIYLLRMASEQRYKLYDTFLAIPIGLTRALASQTTHLLDDDESDDDDDEDAAAAAAGKAAELAAGDDHGSVDGDAAGGEGATATATAAAPKRRANFDHSGHGGTAAGRRSGGDLAADHAGHKHGGGKGSGGSVKGAKRSGGASVGGGGEAAPGDNGGNGAPVPLLRLQSSMRFSGPGNGGASGWFSALKAKILGRSNAVRDSSAPARRSLERNSRVSIAMLAIAMTYSILIITFYSVGYILTLTTAQNVAMVSVAQRNMERTCKAVFFSQELLAQEDPLLVNHYINEINNVSVGLRDAYYTMRMGVDASRVAGPNTEKFPGVVSHGLAKESPDQFQRFFGTGDCQRLLEPCAGPDYRYYEVTHSGIEAIVFQVLLSLTNLAEKALSAQNRAITATAATVGLPIETITAEVQAGHLPQIMDAIAAANATSVANGGPPLQLPTSADVGMPGHDSREWDFIWNAGFKDAVDGIRTITALEISYIDANFQQVVIMHVVLFVLLVLVFAVFVFGLLMPMLKRMHKEKRRITEMLSQLPTEVDVMKLITLAITGSSPIANDKSGKGGVEGGKSMRRSSALGISAAGGAAAATGGGGGSGAPTRRLSAMELPAAGGGSGGGAAAGDGGDTGVADSKAWKGLLARAASVKGGGSFASHKRA</sequence>
<dbReference type="InterPro" id="IPR035965">
    <property type="entry name" value="PAS-like_dom_sf"/>
</dbReference>
<keyword evidence="11" id="KW-1185">Reference proteome</keyword>
<keyword evidence="8" id="KW-0812">Transmembrane</keyword>
<dbReference type="Pfam" id="PF13426">
    <property type="entry name" value="PAS_9"/>
    <property type="match status" value="1"/>
</dbReference>
<dbReference type="FunFam" id="3.30.450.20:FF:000060">
    <property type="entry name" value="Sensor protein FixL"/>
    <property type="match status" value="1"/>
</dbReference>
<dbReference type="InterPro" id="IPR000014">
    <property type="entry name" value="PAS"/>
</dbReference>
<reference evidence="10" key="1">
    <citation type="journal article" date="2020" name="bioRxiv">
        <title>Comparative genomics of Chlamydomonas.</title>
        <authorList>
            <person name="Craig R.J."/>
            <person name="Hasan A.R."/>
            <person name="Ness R.W."/>
            <person name="Keightley P.D."/>
        </authorList>
    </citation>
    <scope>NUCLEOTIDE SEQUENCE</scope>
    <source>
        <strain evidence="10">SAG 7.73</strain>
    </source>
</reference>
<evidence type="ECO:0000256" key="6">
    <source>
        <dbReference type="ARBA" id="ARBA00022840"/>
    </source>
</evidence>
<keyword evidence="1" id="KW-0675">Receptor</keyword>
<feature type="compositionally biased region" description="Gly residues" evidence="7">
    <location>
        <begin position="2825"/>
        <end position="2841"/>
    </location>
</feature>
<feature type="compositionally biased region" description="Low complexity" evidence="7">
    <location>
        <begin position="1"/>
        <end position="20"/>
    </location>
</feature>
<dbReference type="GO" id="GO:0016301">
    <property type="term" value="F:kinase activity"/>
    <property type="evidence" value="ECO:0007669"/>
    <property type="project" value="UniProtKB-KW"/>
</dbReference>
<feature type="transmembrane region" description="Helical" evidence="8">
    <location>
        <begin position="1999"/>
        <end position="2020"/>
    </location>
</feature>
<evidence type="ECO:0000256" key="3">
    <source>
        <dbReference type="ARBA" id="ARBA00022679"/>
    </source>
</evidence>
<keyword evidence="8" id="KW-0472">Membrane</keyword>
<evidence type="ECO:0000256" key="1">
    <source>
        <dbReference type="ARBA" id="ARBA00022543"/>
    </source>
</evidence>
<feature type="transmembrane region" description="Helical" evidence="8">
    <location>
        <begin position="65"/>
        <end position="82"/>
    </location>
</feature>
<keyword evidence="5" id="KW-0418">Kinase</keyword>
<feature type="transmembrane region" description="Helical" evidence="8">
    <location>
        <begin position="2434"/>
        <end position="2459"/>
    </location>
</feature>
<feature type="domain" description="PAS" evidence="9">
    <location>
        <begin position="622"/>
        <end position="684"/>
    </location>
</feature>
<feature type="region of interest" description="Disordered" evidence="7">
    <location>
        <begin position="2821"/>
        <end position="2841"/>
    </location>
</feature>
<feature type="compositionally biased region" description="Low complexity" evidence="7">
    <location>
        <begin position="832"/>
        <end position="844"/>
    </location>
</feature>
<feature type="compositionally biased region" description="Basic and acidic residues" evidence="7">
    <location>
        <begin position="597"/>
        <end position="607"/>
    </location>
</feature>
<evidence type="ECO:0000259" key="9">
    <source>
        <dbReference type="PROSITE" id="PS50112"/>
    </source>
</evidence>
<dbReference type="PROSITE" id="PS50112">
    <property type="entry name" value="PAS"/>
    <property type="match status" value="1"/>
</dbReference>
<dbReference type="PANTHER" id="PTHR31600">
    <property type="entry name" value="TINY MACROCYSTS PROTEIN B-RELATED"/>
    <property type="match status" value="1"/>
</dbReference>
<proteinExistence type="predicted"/>
<protein>
    <recommendedName>
        <fullName evidence="9">PAS domain-containing protein</fullName>
    </recommendedName>
</protein>
<feature type="transmembrane region" description="Helical" evidence="8">
    <location>
        <begin position="2707"/>
        <end position="2733"/>
    </location>
</feature>
<feature type="compositionally biased region" description="Low complexity" evidence="7">
    <location>
        <begin position="1950"/>
        <end position="1966"/>
    </location>
</feature>
<keyword evidence="6" id="KW-0067">ATP-binding</keyword>
<feature type="region of interest" description="Disordered" evidence="7">
    <location>
        <begin position="597"/>
        <end position="621"/>
    </location>
</feature>
<feature type="transmembrane region" description="Helical" evidence="8">
    <location>
        <begin position="2201"/>
        <end position="2223"/>
    </location>
</feature>
<keyword evidence="2" id="KW-0716">Sensory transduction</keyword>
<dbReference type="GO" id="GO:0005524">
    <property type="term" value="F:ATP binding"/>
    <property type="evidence" value="ECO:0007669"/>
    <property type="project" value="UniProtKB-KW"/>
</dbReference>
<feature type="region of interest" description="Disordered" evidence="7">
    <location>
        <begin position="1857"/>
        <end position="1971"/>
    </location>
</feature>
<keyword evidence="3" id="KW-0808">Transferase</keyword>
<dbReference type="SUPFAM" id="SSF55785">
    <property type="entry name" value="PYP-like sensor domain (PAS domain)"/>
    <property type="match status" value="1"/>
</dbReference>
<keyword evidence="1" id="KW-0600">Photoreceptor protein</keyword>
<dbReference type="OrthoDB" id="539007at2759"/>
<dbReference type="Proteomes" id="UP000650467">
    <property type="component" value="Unassembled WGS sequence"/>
</dbReference>
<keyword evidence="1" id="KW-0157">Chromophore</keyword>
<dbReference type="InterPro" id="IPR052994">
    <property type="entry name" value="Tiny_macrocysts_regulators"/>
</dbReference>
<gene>
    <name evidence="10" type="ORF">HXX76_013196</name>
</gene>
<accession>A0A835ST88</accession>
<dbReference type="PANTHER" id="PTHR31600:SF2">
    <property type="entry name" value="GAMETE ENRICHED GENE 10 PROTEIN-RELATED"/>
    <property type="match status" value="1"/>
</dbReference>
<feature type="compositionally biased region" description="Low complexity" evidence="7">
    <location>
        <begin position="609"/>
        <end position="618"/>
    </location>
</feature>
<feature type="transmembrane region" description="Helical" evidence="8">
    <location>
        <begin position="341"/>
        <end position="361"/>
    </location>
</feature>
<feature type="region of interest" description="Disordered" evidence="7">
    <location>
        <begin position="1758"/>
        <end position="1804"/>
    </location>
</feature>
<dbReference type="Gene3D" id="3.30.450.20">
    <property type="entry name" value="PAS domain"/>
    <property type="match status" value="1"/>
</dbReference>
<dbReference type="GO" id="GO:0009881">
    <property type="term" value="F:photoreceptor activity"/>
    <property type="evidence" value="ECO:0007669"/>
    <property type="project" value="UniProtKB-KW"/>
</dbReference>
<dbReference type="EMBL" id="JAEHOC010000049">
    <property type="protein sequence ID" value="KAG2426215.1"/>
    <property type="molecule type" value="Genomic_DNA"/>
</dbReference>
<evidence type="ECO:0000256" key="2">
    <source>
        <dbReference type="ARBA" id="ARBA00022606"/>
    </source>
</evidence>
<dbReference type="NCBIfam" id="TIGR00229">
    <property type="entry name" value="sensory_box"/>
    <property type="match status" value="1"/>
</dbReference>
<feature type="region of interest" description="Disordered" evidence="7">
    <location>
        <begin position="1"/>
        <end position="41"/>
    </location>
</feature>
<keyword evidence="8" id="KW-1133">Transmembrane helix</keyword>
<feature type="compositionally biased region" description="Gly residues" evidence="7">
    <location>
        <begin position="1763"/>
        <end position="1776"/>
    </location>
</feature>
<comment type="caution">
    <text evidence="10">The sequence shown here is derived from an EMBL/GenBank/DDBJ whole genome shotgun (WGS) entry which is preliminary data.</text>
</comment>
<evidence type="ECO:0000256" key="8">
    <source>
        <dbReference type="SAM" id="Phobius"/>
    </source>
</evidence>
<dbReference type="CDD" id="cd00130">
    <property type="entry name" value="PAS"/>
    <property type="match status" value="1"/>
</dbReference>
<feature type="compositionally biased region" description="Gly residues" evidence="7">
    <location>
        <begin position="2360"/>
        <end position="2377"/>
    </location>
</feature>
<evidence type="ECO:0000256" key="5">
    <source>
        <dbReference type="ARBA" id="ARBA00022777"/>
    </source>
</evidence>
<evidence type="ECO:0000256" key="4">
    <source>
        <dbReference type="ARBA" id="ARBA00022741"/>
    </source>
</evidence>
<feature type="compositionally biased region" description="Acidic residues" evidence="7">
    <location>
        <begin position="1858"/>
        <end position="1871"/>
    </location>
</feature>
<organism evidence="10 11">
    <name type="scientific">Chlamydomonas incerta</name>
    <dbReference type="NCBI Taxonomy" id="51695"/>
    <lineage>
        <taxon>Eukaryota</taxon>
        <taxon>Viridiplantae</taxon>
        <taxon>Chlorophyta</taxon>
        <taxon>core chlorophytes</taxon>
        <taxon>Chlorophyceae</taxon>
        <taxon>CS clade</taxon>
        <taxon>Chlamydomonadales</taxon>
        <taxon>Chlamydomonadaceae</taxon>
        <taxon>Chlamydomonas</taxon>
    </lineage>
</organism>
<feature type="transmembrane region" description="Helical" evidence="8">
    <location>
        <begin position="164"/>
        <end position="188"/>
    </location>
</feature>
<feature type="compositionally biased region" description="Low complexity" evidence="7">
    <location>
        <begin position="2270"/>
        <end position="2281"/>
    </location>
</feature>
<feature type="transmembrane region" description="Helical" evidence="8">
    <location>
        <begin position="117"/>
        <end position="143"/>
    </location>
</feature>
<evidence type="ECO:0000313" key="11">
    <source>
        <dbReference type="Proteomes" id="UP000650467"/>
    </source>
</evidence>
<feature type="region of interest" description="Disordered" evidence="7">
    <location>
        <begin position="822"/>
        <end position="845"/>
    </location>
</feature>
<feature type="transmembrane region" description="Helical" evidence="8">
    <location>
        <begin position="208"/>
        <end position="232"/>
    </location>
</feature>
<keyword evidence="4" id="KW-0547">Nucleotide-binding</keyword>
<feature type="compositionally biased region" description="Acidic residues" evidence="7">
    <location>
        <begin position="2257"/>
        <end position="2269"/>
    </location>
</feature>
<name>A0A835ST88_CHLIN</name>
<dbReference type="InterPro" id="IPR057352">
    <property type="entry name" value="TPR_TmcB/C"/>
</dbReference>
<evidence type="ECO:0000256" key="7">
    <source>
        <dbReference type="SAM" id="MobiDB-lite"/>
    </source>
</evidence>
<feature type="region of interest" description="Disordered" evidence="7">
    <location>
        <begin position="2255"/>
        <end position="2381"/>
    </location>
</feature>
<evidence type="ECO:0000313" key="10">
    <source>
        <dbReference type="EMBL" id="KAG2426215.1"/>
    </source>
</evidence>